<dbReference type="GO" id="GO:0003700">
    <property type="term" value="F:DNA-binding transcription factor activity"/>
    <property type="evidence" value="ECO:0007669"/>
    <property type="project" value="InterPro"/>
</dbReference>
<reference evidence="6 7" key="1">
    <citation type="submission" date="2015-11" db="EMBL/GenBank/DDBJ databases">
        <title>Exploring the genomic traits of fungus-feeding bacterial genus Collimonas.</title>
        <authorList>
            <person name="Song C."/>
            <person name="Schmidt R."/>
            <person name="de Jager V."/>
            <person name="Krzyzanowska D."/>
            <person name="Jongedijk E."/>
            <person name="Cankar K."/>
            <person name="Beekwilder J."/>
            <person name="van Veen A."/>
            <person name="de Boer W."/>
            <person name="van Veen J.A."/>
            <person name="Garbeva P."/>
        </authorList>
    </citation>
    <scope>NUCLEOTIDE SEQUENCE [LARGE SCALE GENOMIC DNA]</scope>
    <source>
        <strain evidence="6 7">Ter282</strain>
    </source>
</reference>
<gene>
    <name evidence="6" type="ORF">CAter282_2309</name>
</gene>
<evidence type="ECO:0000256" key="1">
    <source>
        <dbReference type="ARBA" id="ARBA00009437"/>
    </source>
</evidence>
<evidence type="ECO:0000259" key="5">
    <source>
        <dbReference type="PROSITE" id="PS50931"/>
    </source>
</evidence>
<keyword evidence="2" id="KW-0805">Transcription regulation</keyword>
<dbReference type="EMBL" id="CP013235">
    <property type="protein sequence ID" value="AMP10059.1"/>
    <property type="molecule type" value="Genomic_DNA"/>
</dbReference>
<dbReference type="Proteomes" id="UP000071778">
    <property type="component" value="Chromosome"/>
</dbReference>
<dbReference type="AlphaFoldDB" id="A0A127QJ18"/>
<dbReference type="PATRIC" id="fig|279058.18.peg.2278"/>
<dbReference type="SUPFAM" id="SSF46785">
    <property type="entry name" value="Winged helix' DNA-binding domain"/>
    <property type="match status" value="1"/>
</dbReference>
<protein>
    <submittedName>
        <fullName evidence="6">Bacterial regulatory helix-turn-helix, lysR family protein</fullName>
    </submittedName>
</protein>
<evidence type="ECO:0000313" key="7">
    <source>
        <dbReference type="Proteomes" id="UP000071778"/>
    </source>
</evidence>
<evidence type="ECO:0000256" key="4">
    <source>
        <dbReference type="ARBA" id="ARBA00023163"/>
    </source>
</evidence>
<dbReference type="PROSITE" id="PS50931">
    <property type="entry name" value="HTH_LYSR"/>
    <property type="match status" value="1"/>
</dbReference>
<evidence type="ECO:0000313" key="6">
    <source>
        <dbReference type="EMBL" id="AMP10059.1"/>
    </source>
</evidence>
<name>A0A127QJ18_9BURK</name>
<dbReference type="InterPro" id="IPR000847">
    <property type="entry name" value="LysR_HTH_N"/>
</dbReference>
<dbReference type="GO" id="GO:0003677">
    <property type="term" value="F:DNA binding"/>
    <property type="evidence" value="ECO:0007669"/>
    <property type="project" value="UniProtKB-KW"/>
</dbReference>
<comment type="similarity">
    <text evidence="1">Belongs to the LysR transcriptional regulatory family.</text>
</comment>
<dbReference type="InterPro" id="IPR005119">
    <property type="entry name" value="LysR_subst-bd"/>
</dbReference>
<dbReference type="Pfam" id="PF00126">
    <property type="entry name" value="HTH_1"/>
    <property type="match status" value="1"/>
</dbReference>
<dbReference type="PANTHER" id="PTHR30419:SF8">
    <property type="entry name" value="NITROGEN ASSIMILATION TRANSCRIPTIONAL ACTIVATOR-RELATED"/>
    <property type="match status" value="1"/>
</dbReference>
<dbReference type="Gene3D" id="1.10.10.10">
    <property type="entry name" value="Winged helix-like DNA-binding domain superfamily/Winged helix DNA-binding domain"/>
    <property type="match status" value="1"/>
</dbReference>
<evidence type="ECO:0000256" key="3">
    <source>
        <dbReference type="ARBA" id="ARBA00023125"/>
    </source>
</evidence>
<sequence length="344" mass="38380">MELILGHNTVCNNYQISNSALLKTERRKLPPNVRKIEDEAISMKSHQLQETSLRYFLEVVRCGSISEASQRLNVASSAISRQITGLEQILDTVLFERRPRGMVLSAGGEVLAAHALKSALEADRVVADLLSLKGLKSGRIRIASTEGFAIDFLPRLISDFQKKYPAIVFQLYVGPPASVSRQVREGNADIGLTFSRIPEPNIKVVHQQPAPVMAIMRKDHPLSQFKQVSLSQLAAYPIALPEPNTTLRQLFDLACNRQQLLFEPVLTSNYVEALYNFVMHSGGVSISGEVSVRDRVAEGKMLMLPIRDRGLDGRQVEVQTLIGRTLPRVVETFLDYLLNHLRSQ</sequence>
<dbReference type="PANTHER" id="PTHR30419">
    <property type="entry name" value="HTH-TYPE TRANSCRIPTIONAL REGULATOR YBHD"/>
    <property type="match status" value="1"/>
</dbReference>
<organism evidence="6 7">
    <name type="scientific">Collimonas arenae</name>
    <dbReference type="NCBI Taxonomy" id="279058"/>
    <lineage>
        <taxon>Bacteria</taxon>
        <taxon>Pseudomonadati</taxon>
        <taxon>Pseudomonadota</taxon>
        <taxon>Betaproteobacteria</taxon>
        <taxon>Burkholderiales</taxon>
        <taxon>Oxalobacteraceae</taxon>
        <taxon>Collimonas</taxon>
    </lineage>
</organism>
<proteinExistence type="inferred from homology"/>
<keyword evidence="3" id="KW-0238">DNA-binding</keyword>
<accession>A0A127QJ18</accession>
<keyword evidence="4" id="KW-0804">Transcription</keyword>
<dbReference type="Pfam" id="PF03466">
    <property type="entry name" value="LysR_substrate"/>
    <property type="match status" value="1"/>
</dbReference>
<evidence type="ECO:0000256" key="2">
    <source>
        <dbReference type="ARBA" id="ARBA00023015"/>
    </source>
</evidence>
<dbReference type="SUPFAM" id="SSF53850">
    <property type="entry name" value="Periplasmic binding protein-like II"/>
    <property type="match status" value="1"/>
</dbReference>
<dbReference type="InterPro" id="IPR036388">
    <property type="entry name" value="WH-like_DNA-bd_sf"/>
</dbReference>
<dbReference type="InterPro" id="IPR036390">
    <property type="entry name" value="WH_DNA-bd_sf"/>
</dbReference>
<feature type="domain" description="HTH lysR-type" evidence="5">
    <location>
        <begin position="48"/>
        <end position="105"/>
    </location>
</feature>
<dbReference type="Gene3D" id="3.40.190.290">
    <property type="match status" value="1"/>
</dbReference>
<dbReference type="InterPro" id="IPR050950">
    <property type="entry name" value="HTH-type_LysR_regulators"/>
</dbReference>
<dbReference type="GO" id="GO:0005829">
    <property type="term" value="C:cytosol"/>
    <property type="evidence" value="ECO:0007669"/>
    <property type="project" value="TreeGrafter"/>
</dbReference>
<keyword evidence="7" id="KW-1185">Reference proteome</keyword>